<dbReference type="NCBIfam" id="TIGR02593">
    <property type="entry name" value="CRISPR_cas5"/>
    <property type="match status" value="1"/>
</dbReference>
<dbReference type="Gene3D" id="3.30.70.2660">
    <property type="match status" value="1"/>
</dbReference>
<name>A0ABP9NIH0_9PSEU</name>
<gene>
    <name evidence="2" type="primary">cas5e</name>
    <name evidence="2" type="ORF">GCM10023320_24090</name>
</gene>
<dbReference type="Pfam" id="PF09704">
    <property type="entry name" value="Cas_Cas5d"/>
    <property type="match status" value="1"/>
</dbReference>
<evidence type="ECO:0000256" key="1">
    <source>
        <dbReference type="ARBA" id="ARBA00023118"/>
    </source>
</evidence>
<protein>
    <submittedName>
        <fullName evidence="2">Type I-E CRISPR-associated protein Cas5/CasD</fullName>
    </submittedName>
</protein>
<keyword evidence="3" id="KW-1185">Reference proteome</keyword>
<comment type="caution">
    <text evidence="2">The sequence shown here is derived from an EMBL/GenBank/DDBJ whole genome shotgun (WGS) entry which is preliminary data.</text>
</comment>
<sequence>MTALLLRLAAPLQSWGTRSRFTRRATDRTPSKSAVIGLLAAAEGIRRTESIEHLLDLTFAVRTEQPGQVERDFQTAARPGERTPVSVSTRHYLSDAVFLASVEGHTGLLEGLLEAVRRPHFPLFLGRRSCPPVGPVAVGLRDATALGALGVEPWRASLAVQRAHRDAQVELPVAADCTADTADAELVRDQPVAHGFDPAHRQWEWRSVQRSYVTVTNPAFRGITAPPADTHDPMDVL</sequence>
<dbReference type="InterPro" id="IPR010147">
    <property type="entry name" value="CRISPR-assoc_prot_CasD"/>
</dbReference>
<dbReference type="InterPro" id="IPR013422">
    <property type="entry name" value="CRISPR-assoc_prot_Cas5_N"/>
</dbReference>
<evidence type="ECO:0000313" key="3">
    <source>
        <dbReference type="Proteomes" id="UP001500804"/>
    </source>
</evidence>
<organism evidence="2 3">
    <name type="scientific">Pseudonocardia adelaidensis</name>
    <dbReference type="NCBI Taxonomy" id="648754"/>
    <lineage>
        <taxon>Bacteria</taxon>
        <taxon>Bacillati</taxon>
        <taxon>Actinomycetota</taxon>
        <taxon>Actinomycetes</taxon>
        <taxon>Pseudonocardiales</taxon>
        <taxon>Pseudonocardiaceae</taxon>
        <taxon>Pseudonocardia</taxon>
    </lineage>
</organism>
<evidence type="ECO:0000313" key="2">
    <source>
        <dbReference type="EMBL" id="GAA5119012.1"/>
    </source>
</evidence>
<dbReference type="NCBIfam" id="TIGR01868">
    <property type="entry name" value="casD_Cas5e"/>
    <property type="match status" value="1"/>
</dbReference>
<keyword evidence="1" id="KW-0051">Antiviral defense</keyword>
<dbReference type="EMBL" id="BAABJO010000007">
    <property type="protein sequence ID" value="GAA5119012.1"/>
    <property type="molecule type" value="Genomic_DNA"/>
</dbReference>
<proteinExistence type="predicted"/>
<dbReference type="Proteomes" id="UP001500804">
    <property type="component" value="Unassembled WGS sequence"/>
</dbReference>
<dbReference type="CDD" id="cd09645">
    <property type="entry name" value="Cas5_I-E"/>
    <property type="match status" value="1"/>
</dbReference>
<accession>A0ABP9NIH0</accession>
<dbReference type="InterPro" id="IPR021124">
    <property type="entry name" value="CRISPR-assoc_prot_Cas5"/>
</dbReference>
<reference evidence="3" key="1">
    <citation type="journal article" date="2019" name="Int. J. Syst. Evol. Microbiol.">
        <title>The Global Catalogue of Microorganisms (GCM) 10K type strain sequencing project: providing services to taxonomists for standard genome sequencing and annotation.</title>
        <authorList>
            <consortium name="The Broad Institute Genomics Platform"/>
            <consortium name="The Broad Institute Genome Sequencing Center for Infectious Disease"/>
            <person name="Wu L."/>
            <person name="Ma J."/>
        </authorList>
    </citation>
    <scope>NUCLEOTIDE SEQUENCE [LARGE SCALE GENOMIC DNA]</scope>
    <source>
        <strain evidence="3">JCM 18302</strain>
    </source>
</reference>
<dbReference type="RefSeq" id="WP_345605030.1">
    <property type="nucleotide sequence ID" value="NZ_BAABJO010000007.1"/>
</dbReference>